<gene>
    <name evidence="1" type="ORF">SEA_NOOTNOOT_223</name>
</gene>
<dbReference type="Proteomes" id="UP000225626">
    <property type="component" value="Segment"/>
</dbReference>
<sequence length="76" mass="8707">MRELVCDSCGGQRFSLTSVQSKLLETMTFNLCNDCKDDGKEPRWLIVLAARNGQDVNHWLSNQLYEGTEIKQEDLN</sequence>
<proteinExistence type="predicted"/>
<evidence type="ECO:0000313" key="2">
    <source>
        <dbReference type="Proteomes" id="UP000225626"/>
    </source>
</evidence>
<reference evidence="1 2" key="1">
    <citation type="submission" date="2017-06" db="EMBL/GenBank/DDBJ databases">
        <authorList>
            <person name="Meridew S.N."/>
            <person name="Morgan R.E."/>
            <person name="Moussa A.T."/>
            <person name="Shahid S.H."/>
            <person name="Bhuiyan S."/>
            <person name="Nayek S."/>
            <person name="Suri N."/>
            <person name="Kim T."/>
            <person name="Layton S.R."/>
            <person name="Hughes L.E."/>
            <person name="Garlena R.A."/>
            <person name="Russell D.A."/>
            <person name="Pope W.H."/>
            <person name="Jacobs-Sera D."/>
            <person name="Hendrix R.W."/>
            <person name="Hatfull G.F."/>
        </authorList>
    </citation>
    <scope>NUCLEOTIDE SEQUENCE [LARGE SCALE GENOMIC DNA]</scope>
</reference>
<evidence type="ECO:0000313" key="1">
    <source>
        <dbReference type="EMBL" id="ASR77446.1"/>
    </source>
</evidence>
<keyword evidence="2" id="KW-1185">Reference proteome</keyword>
<protein>
    <submittedName>
        <fullName evidence="1">Uncharacterized protein</fullName>
    </submittedName>
</protein>
<organism evidence="1 2">
    <name type="scientific">Streptomyces phage NootNoot</name>
    <dbReference type="NCBI Taxonomy" id="2023992"/>
    <lineage>
        <taxon>Viruses</taxon>
        <taxon>Duplodnaviria</taxon>
        <taxon>Heunggongvirae</taxon>
        <taxon>Uroviricota</taxon>
        <taxon>Caudoviricetes</taxon>
        <taxon>Stanwilliamsviridae</taxon>
        <taxon>Boydwoodruffvirinae</taxon>
        <taxon>Samistivirus</taxon>
        <taxon>Samistivirus nootnoot</taxon>
    </lineage>
</organism>
<dbReference type="EMBL" id="MF347636">
    <property type="protein sequence ID" value="ASR77446.1"/>
    <property type="molecule type" value="Genomic_DNA"/>
</dbReference>
<accession>A0A222Z112</accession>
<dbReference type="OrthoDB" id="21740at10239"/>
<name>A0A222Z112_9CAUD</name>